<dbReference type="AlphaFoldDB" id="X1IVY7"/>
<sequence length="125" mass="15296">MWPFKKKVKKDEFTSASLKVSRHKHYKDRFIIEVYKDEHRYKIDVFDKWSKRYLSDKDRDKGKLFCQTLTFDLIKNENEITEAIKIQITVEKMKNALRDDFVRLRNKELKNSNPKKKKKIKKEVK</sequence>
<dbReference type="EMBL" id="BARU01017717">
    <property type="protein sequence ID" value="GAH61703.1"/>
    <property type="molecule type" value="Genomic_DNA"/>
</dbReference>
<accession>X1IVY7</accession>
<organism evidence="1">
    <name type="scientific">marine sediment metagenome</name>
    <dbReference type="NCBI Taxonomy" id="412755"/>
    <lineage>
        <taxon>unclassified sequences</taxon>
        <taxon>metagenomes</taxon>
        <taxon>ecological metagenomes</taxon>
    </lineage>
</organism>
<evidence type="ECO:0000313" key="1">
    <source>
        <dbReference type="EMBL" id="GAH61703.1"/>
    </source>
</evidence>
<protein>
    <submittedName>
        <fullName evidence="1">Uncharacterized protein</fullName>
    </submittedName>
</protein>
<proteinExistence type="predicted"/>
<comment type="caution">
    <text evidence="1">The sequence shown here is derived from an EMBL/GenBank/DDBJ whole genome shotgun (WGS) entry which is preliminary data.</text>
</comment>
<name>X1IVY7_9ZZZZ</name>
<reference evidence="1" key="1">
    <citation type="journal article" date="2014" name="Front. Microbiol.">
        <title>High frequency of phylogenetically diverse reductive dehalogenase-homologous genes in deep subseafloor sedimentary metagenomes.</title>
        <authorList>
            <person name="Kawai M."/>
            <person name="Futagami T."/>
            <person name="Toyoda A."/>
            <person name="Takaki Y."/>
            <person name="Nishi S."/>
            <person name="Hori S."/>
            <person name="Arai W."/>
            <person name="Tsubouchi T."/>
            <person name="Morono Y."/>
            <person name="Uchiyama I."/>
            <person name="Ito T."/>
            <person name="Fujiyama A."/>
            <person name="Inagaki F."/>
            <person name="Takami H."/>
        </authorList>
    </citation>
    <scope>NUCLEOTIDE SEQUENCE</scope>
    <source>
        <strain evidence="1">Expedition CK06-06</strain>
    </source>
</reference>
<gene>
    <name evidence="1" type="ORF">S03H2_29361</name>
</gene>